<dbReference type="Pfam" id="PF00440">
    <property type="entry name" value="TetR_N"/>
    <property type="match status" value="1"/>
</dbReference>
<sequence>MHLKEQEGRRVGRPRSLEAQQAILDTTLLLLATQGYEAMSIEEVATRAGVGKATIYRWWDSKESLALDALQHVYARHPVIDTGDLRHDLIAMIEDFIQLIEEKKPILGDLTFKLLGEIKTRPELFQMFYARIVEPRLQQLVQMIERAQQRGELRKDLDSSVLAGLCYSPYIIYRMMCCGQIVSAGDHWAEQVVDALLYGIAARREDSI</sequence>
<dbReference type="PANTHER" id="PTHR30055">
    <property type="entry name" value="HTH-TYPE TRANSCRIPTIONAL REGULATOR RUTR"/>
    <property type="match status" value="1"/>
</dbReference>
<proteinExistence type="predicted"/>
<evidence type="ECO:0000313" key="6">
    <source>
        <dbReference type="EMBL" id="GHP01085.1"/>
    </source>
</evidence>
<name>A0A8J3IS77_9CHLR</name>
<keyword evidence="1" id="KW-0805">Transcription regulation</keyword>
<dbReference type="EMBL" id="BNJK01000004">
    <property type="protein sequence ID" value="GHP01085.1"/>
    <property type="molecule type" value="Genomic_DNA"/>
</dbReference>
<evidence type="ECO:0000256" key="2">
    <source>
        <dbReference type="ARBA" id="ARBA00023125"/>
    </source>
</evidence>
<dbReference type="Pfam" id="PF16859">
    <property type="entry name" value="TetR_C_11"/>
    <property type="match status" value="1"/>
</dbReference>
<evidence type="ECO:0000256" key="3">
    <source>
        <dbReference type="ARBA" id="ARBA00023163"/>
    </source>
</evidence>
<accession>A0A8J3IS77</accession>
<keyword evidence="2 4" id="KW-0238">DNA-binding</keyword>
<protein>
    <submittedName>
        <fullName evidence="6">TetR family transcriptional regulator</fullName>
    </submittedName>
</protein>
<dbReference type="Proteomes" id="UP000597444">
    <property type="component" value="Unassembled WGS sequence"/>
</dbReference>
<dbReference type="GO" id="GO:0003700">
    <property type="term" value="F:DNA-binding transcription factor activity"/>
    <property type="evidence" value="ECO:0007669"/>
    <property type="project" value="TreeGrafter"/>
</dbReference>
<dbReference type="InterPro" id="IPR011075">
    <property type="entry name" value="TetR_C"/>
</dbReference>
<dbReference type="RefSeq" id="WP_220211654.1">
    <property type="nucleotide sequence ID" value="NZ_BNJK01000004.1"/>
</dbReference>
<gene>
    <name evidence="6" type="ORF">KSF_111320</name>
</gene>
<comment type="caution">
    <text evidence="6">The sequence shown here is derived from an EMBL/GenBank/DDBJ whole genome shotgun (WGS) entry which is preliminary data.</text>
</comment>
<dbReference type="Gene3D" id="1.10.357.10">
    <property type="entry name" value="Tetracycline Repressor, domain 2"/>
    <property type="match status" value="1"/>
</dbReference>
<feature type="DNA-binding region" description="H-T-H motif" evidence="4">
    <location>
        <begin position="40"/>
        <end position="59"/>
    </location>
</feature>
<evidence type="ECO:0000256" key="4">
    <source>
        <dbReference type="PROSITE-ProRule" id="PRU00335"/>
    </source>
</evidence>
<dbReference type="PROSITE" id="PS50977">
    <property type="entry name" value="HTH_TETR_2"/>
    <property type="match status" value="1"/>
</dbReference>
<evidence type="ECO:0000259" key="5">
    <source>
        <dbReference type="PROSITE" id="PS50977"/>
    </source>
</evidence>
<dbReference type="InterPro" id="IPR050109">
    <property type="entry name" value="HTH-type_TetR-like_transc_reg"/>
</dbReference>
<dbReference type="AlphaFoldDB" id="A0A8J3IS77"/>
<evidence type="ECO:0000313" key="7">
    <source>
        <dbReference type="Proteomes" id="UP000597444"/>
    </source>
</evidence>
<keyword evidence="7" id="KW-1185">Reference proteome</keyword>
<dbReference type="InterPro" id="IPR009057">
    <property type="entry name" value="Homeodomain-like_sf"/>
</dbReference>
<dbReference type="SUPFAM" id="SSF46689">
    <property type="entry name" value="Homeodomain-like"/>
    <property type="match status" value="1"/>
</dbReference>
<keyword evidence="3" id="KW-0804">Transcription</keyword>
<dbReference type="Gene3D" id="1.10.10.60">
    <property type="entry name" value="Homeodomain-like"/>
    <property type="match status" value="1"/>
</dbReference>
<dbReference type="GO" id="GO:0000976">
    <property type="term" value="F:transcription cis-regulatory region binding"/>
    <property type="evidence" value="ECO:0007669"/>
    <property type="project" value="TreeGrafter"/>
</dbReference>
<reference evidence="6" key="1">
    <citation type="submission" date="2020-10" db="EMBL/GenBank/DDBJ databases">
        <title>Taxonomic study of unclassified bacteria belonging to the class Ktedonobacteria.</title>
        <authorList>
            <person name="Yabe S."/>
            <person name="Wang C.M."/>
            <person name="Zheng Y."/>
            <person name="Sakai Y."/>
            <person name="Cavaletti L."/>
            <person name="Monciardini P."/>
            <person name="Donadio S."/>
        </authorList>
    </citation>
    <scope>NUCLEOTIDE SEQUENCE</scope>
    <source>
        <strain evidence="6">ID150040</strain>
    </source>
</reference>
<dbReference type="SUPFAM" id="SSF48498">
    <property type="entry name" value="Tetracyclin repressor-like, C-terminal domain"/>
    <property type="match status" value="1"/>
</dbReference>
<dbReference type="InterPro" id="IPR036271">
    <property type="entry name" value="Tet_transcr_reg_TetR-rel_C_sf"/>
</dbReference>
<organism evidence="6 7">
    <name type="scientific">Reticulibacter mediterranei</name>
    <dbReference type="NCBI Taxonomy" id="2778369"/>
    <lineage>
        <taxon>Bacteria</taxon>
        <taxon>Bacillati</taxon>
        <taxon>Chloroflexota</taxon>
        <taxon>Ktedonobacteria</taxon>
        <taxon>Ktedonobacterales</taxon>
        <taxon>Reticulibacteraceae</taxon>
        <taxon>Reticulibacter</taxon>
    </lineage>
</organism>
<dbReference type="PRINTS" id="PR00455">
    <property type="entry name" value="HTHTETR"/>
</dbReference>
<evidence type="ECO:0000256" key="1">
    <source>
        <dbReference type="ARBA" id="ARBA00023015"/>
    </source>
</evidence>
<dbReference type="InterPro" id="IPR001647">
    <property type="entry name" value="HTH_TetR"/>
</dbReference>
<feature type="domain" description="HTH tetR-type" evidence="5">
    <location>
        <begin position="17"/>
        <end position="77"/>
    </location>
</feature>
<dbReference type="PANTHER" id="PTHR30055:SF148">
    <property type="entry name" value="TETR-FAMILY TRANSCRIPTIONAL REGULATOR"/>
    <property type="match status" value="1"/>
</dbReference>